<dbReference type="RefSeq" id="WP_055037898.1">
    <property type="nucleotide sequence ID" value="NZ_AP014854.2"/>
</dbReference>
<feature type="compositionally biased region" description="Basic residues" evidence="1">
    <location>
        <begin position="115"/>
        <end position="126"/>
    </location>
</feature>
<proteinExistence type="predicted"/>
<protein>
    <submittedName>
        <fullName evidence="3">Uncharacterized protein</fullName>
    </submittedName>
</protein>
<dbReference type="Proteomes" id="UP000065734">
    <property type="component" value="Chromosome I"/>
</dbReference>
<keyword evidence="4" id="KW-1185">Reference proteome</keyword>
<dbReference type="KEGG" id="bvr:BVIR_2502"/>
<name>A0A0H5BFB2_BLAVI</name>
<evidence type="ECO:0000313" key="4">
    <source>
        <dbReference type="Proteomes" id="UP000065734"/>
    </source>
</evidence>
<organism evidence="3 4">
    <name type="scientific">Blastochloris viridis</name>
    <name type="common">Rhodopseudomonas viridis</name>
    <dbReference type="NCBI Taxonomy" id="1079"/>
    <lineage>
        <taxon>Bacteria</taxon>
        <taxon>Pseudomonadati</taxon>
        <taxon>Pseudomonadota</taxon>
        <taxon>Alphaproteobacteria</taxon>
        <taxon>Hyphomicrobiales</taxon>
        <taxon>Blastochloridaceae</taxon>
        <taxon>Blastochloris</taxon>
    </lineage>
</organism>
<reference evidence="2" key="1">
    <citation type="journal article" date="2015" name="Genome Announc.">
        <title>Complete Genome Sequence of the Bacteriochlorophyll b-Producing Photosynthetic Bacterium Blastochloris viridis.</title>
        <authorList>
            <person name="Tsukatani Y."/>
            <person name="Hirose Y."/>
            <person name="Harada J."/>
            <person name="Misawa N."/>
            <person name="Mori K."/>
            <person name="Inoue K."/>
            <person name="Tamiaki H."/>
        </authorList>
    </citation>
    <scope>NUCLEOTIDE SEQUENCE [LARGE SCALE GENOMIC DNA]</scope>
    <source>
        <strain evidence="2">DSM 133</strain>
    </source>
</reference>
<sequence>MSVASDMTPEPLMLGDIAAIDAETPVRWGQVLLKTSAGVRRGPATAEVFMANDRSRFRVIDCSTGRTEFLSSLQFCKFILELRSTGRFEFERRPKRKAAPQSAAAPTTSVFNQQRRAHPRRRSSDH</sequence>
<reference evidence="3" key="2">
    <citation type="submission" date="2015-11" db="EMBL/GenBank/DDBJ databases">
        <authorList>
            <person name="Zhang Y."/>
            <person name="Guo Z."/>
        </authorList>
    </citation>
    <scope>NUCLEOTIDE SEQUENCE</scope>
    <source>
        <strain evidence="3">1</strain>
    </source>
</reference>
<feature type="region of interest" description="Disordered" evidence="1">
    <location>
        <begin position="91"/>
        <end position="126"/>
    </location>
</feature>
<gene>
    <name evidence="2" type="ORF">BV133_2206</name>
    <name evidence="3" type="ORF">BVIRIDIS_19460</name>
</gene>
<accession>A0A0H5BFB2</accession>
<dbReference type="OrthoDB" id="9832514at2"/>
<feature type="compositionally biased region" description="Low complexity" evidence="1">
    <location>
        <begin position="99"/>
        <end position="109"/>
    </location>
</feature>
<dbReference type="EMBL" id="LN907867">
    <property type="protein sequence ID" value="CUU42930.1"/>
    <property type="molecule type" value="Genomic_DNA"/>
</dbReference>
<dbReference type="EMBL" id="AP014854">
    <property type="protein sequence ID" value="BAR99799.1"/>
    <property type="molecule type" value="Genomic_DNA"/>
</dbReference>
<evidence type="ECO:0000313" key="2">
    <source>
        <dbReference type="EMBL" id="BAR99799.1"/>
    </source>
</evidence>
<reference evidence="4" key="3">
    <citation type="journal article" date="2016" name="Genome Announc.">
        <title>Revised genome sequence of the purple photosynthetic bacterium Blastochloris viridis.</title>
        <authorList>
            <person name="Liu L.N."/>
            <person name="Faulkner M."/>
            <person name="Liu X."/>
            <person name="Huang F."/>
            <person name="Darby A.C."/>
            <person name="Hall N."/>
        </authorList>
    </citation>
    <scope>NUCLEOTIDE SEQUENCE [LARGE SCALE GENOMIC DNA]</scope>
    <source>
        <strain evidence="4">ATCC 19567 / DSM 133 / F</strain>
    </source>
</reference>
<dbReference type="AlphaFoldDB" id="A0A0H5BFB2"/>
<evidence type="ECO:0000256" key="1">
    <source>
        <dbReference type="SAM" id="MobiDB-lite"/>
    </source>
</evidence>
<evidence type="ECO:0000313" key="3">
    <source>
        <dbReference type="EMBL" id="CUU42930.1"/>
    </source>
</evidence>